<evidence type="ECO:0000313" key="1">
    <source>
        <dbReference type="EMBL" id="KAK8894851.1"/>
    </source>
</evidence>
<comment type="caution">
    <text evidence="1">The sequence shown here is derived from an EMBL/GenBank/DDBJ whole genome shotgun (WGS) entry which is preliminary data.</text>
</comment>
<sequence>MSLEECIIKLSKKQFELRCEKAMQTIQTFNRDEYINKLRADYLLLLLNEKNHYLRFLDVACALSSPEKTIPLASKPIQNIDYLKPKECVHIRSLSFFIDNLMKCDGQIMQENINNPFFINTLTFSLFPAISAYFHPSLIPEIDQDQLYNDENDDVLDFQLHNYNNVFTYLSQKIEENAKNEQQIILYQTVFDLFMRPLFASPLFINFCINFFQPIFSDIQNIENQKENFVNFSIPDYLTSQFNSYYDIYIHLIPSFIAINLRKSNDPTRTIYESFFKIALQSPESAQFYGLFHYSRPPTEELLIKLRNILSGSHNSDVLNMFTATLLSVGEIVNKQMKEWKENEMSGLLNILTCSCSETMLTNKIDDVNNFDSRIGLALGMKNYYFEEESFVEQNRCLFRYVILSNRDIDLLEFILNNDKPIEYTPSNDAKAGDFSIIYFGFSEDGSDDFEEETEKSSNSQSLSITVIDNPTEISPNLRHLLQNSDPIPTFRKIPEELTLEEFFDKYLVQRGPCSTLAKRKMNARVILSLLSYKKKEKLKIKQILDVLPSTSLEQDQEIRVLTNATNIRKKIDKISNLNLKINENTELINNLVLLNDKSSATYFQNFKFMMNQDYISNPKQFILDIRSNCRNLNKVFFSQPKIVLMKMIDHAKYSKWLINSKIIYSSFFLDFVNSTDYNKKIDNKFNSLLSKLNKDIIEKLLENHFPTQNVKKRSKVKINQFLCQKILKMPQNRKEILLICTEAFADFSVLRKLELFSKAFNELKYYAEENMPESVDALGADELTPLMVSVIFLSNATNIASTIAFLNYFFSNVENESINSQAAIMKNLASSALTDLLDILHANPNLAKFCNDLVNNISDFLKNLYSE</sequence>
<dbReference type="EMBL" id="JAPFFF010000003">
    <property type="protein sequence ID" value="KAK8894851.1"/>
    <property type="molecule type" value="Genomic_DNA"/>
</dbReference>
<dbReference type="SUPFAM" id="SSF109993">
    <property type="entry name" value="VPS9 domain"/>
    <property type="match status" value="1"/>
</dbReference>
<keyword evidence="2" id="KW-1185">Reference proteome</keyword>
<dbReference type="Proteomes" id="UP001470230">
    <property type="component" value="Unassembled WGS sequence"/>
</dbReference>
<organism evidence="1 2">
    <name type="scientific">Tritrichomonas musculus</name>
    <dbReference type="NCBI Taxonomy" id="1915356"/>
    <lineage>
        <taxon>Eukaryota</taxon>
        <taxon>Metamonada</taxon>
        <taxon>Parabasalia</taxon>
        <taxon>Tritrichomonadida</taxon>
        <taxon>Tritrichomonadidae</taxon>
        <taxon>Tritrichomonas</taxon>
    </lineage>
</organism>
<evidence type="ECO:0008006" key="3">
    <source>
        <dbReference type="Google" id="ProtNLM"/>
    </source>
</evidence>
<reference evidence="1 2" key="1">
    <citation type="submission" date="2024-04" db="EMBL/GenBank/DDBJ databases">
        <title>Tritrichomonas musculus Genome.</title>
        <authorList>
            <person name="Alves-Ferreira E."/>
            <person name="Grigg M."/>
            <person name="Lorenzi H."/>
            <person name="Galac M."/>
        </authorList>
    </citation>
    <scope>NUCLEOTIDE SEQUENCE [LARGE SCALE GENOMIC DNA]</scope>
    <source>
        <strain evidence="1 2">EAF2021</strain>
    </source>
</reference>
<name>A0ABR2KV01_9EUKA</name>
<proteinExistence type="predicted"/>
<dbReference type="InterPro" id="IPR037191">
    <property type="entry name" value="VPS9_dom_sf"/>
</dbReference>
<gene>
    <name evidence="1" type="ORF">M9Y10_023291</name>
</gene>
<accession>A0ABR2KV01</accession>
<protein>
    <recommendedName>
        <fullName evidence="3">VPS9 domain-containing protein</fullName>
    </recommendedName>
</protein>
<evidence type="ECO:0000313" key="2">
    <source>
        <dbReference type="Proteomes" id="UP001470230"/>
    </source>
</evidence>